<comment type="subunit">
    <text evidence="1">Heterohexamer.</text>
</comment>
<gene>
    <name evidence="3" type="ORF">SACU0126_LOCUS26792</name>
</gene>
<keyword evidence="1" id="KW-0496">Mitochondrion</keyword>
<accession>A0A7S3TKN1</accession>
<organism evidence="3">
    <name type="scientific">Strombidinopsis acuminata</name>
    <dbReference type="NCBI Taxonomy" id="141414"/>
    <lineage>
        <taxon>Eukaryota</taxon>
        <taxon>Sar</taxon>
        <taxon>Alveolata</taxon>
        <taxon>Ciliophora</taxon>
        <taxon>Intramacronucleata</taxon>
        <taxon>Spirotrichea</taxon>
        <taxon>Choreotrichia</taxon>
        <taxon>Choreotrichida</taxon>
        <taxon>Strombidinopsidae</taxon>
        <taxon>Strombidinopsis</taxon>
    </lineage>
</organism>
<evidence type="ECO:0000256" key="1">
    <source>
        <dbReference type="RuleBase" id="RU367043"/>
    </source>
</evidence>
<dbReference type="Gene3D" id="1.10.287.810">
    <property type="entry name" value="Mitochondrial import inner membrane translocase subunit tim13 like domains"/>
    <property type="match status" value="1"/>
</dbReference>
<sequence>MDDADISQAKMQVQGQMAAQYIQEVMQVITTKCFAKCVTRPGPKLDDSEKICTAKCMDRYLDAMAIVSQTWAARAKAQAQMGGNDSGFM</sequence>
<keyword evidence="1" id="KW-0143">Chaperone</keyword>
<dbReference type="EMBL" id="HBIQ01083885">
    <property type="protein sequence ID" value="CAE0585576.1"/>
    <property type="molecule type" value="Transcribed_RNA"/>
</dbReference>
<name>A0A7S3TKN1_9SPIT</name>
<proteinExistence type="inferred from homology"/>
<keyword evidence="1" id="KW-0653">Protein transport</keyword>
<evidence type="ECO:0000259" key="2">
    <source>
        <dbReference type="Pfam" id="PF02953"/>
    </source>
</evidence>
<keyword evidence="1" id="KW-0811">Translocation</keyword>
<protein>
    <recommendedName>
        <fullName evidence="1">Mitochondrial import inner membrane translocase subunit</fullName>
    </recommendedName>
</protein>
<reference evidence="3" key="1">
    <citation type="submission" date="2021-01" db="EMBL/GenBank/DDBJ databases">
        <authorList>
            <person name="Corre E."/>
            <person name="Pelletier E."/>
            <person name="Niang G."/>
            <person name="Scheremetjew M."/>
            <person name="Finn R."/>
            <person name="Kale V."/>
            <person name="Holt S."/>
            <person name="Cochrane G."/>
            <person name="Meng A."/>
            <person name="Brown T."/>
            <person name="Cohen L."/>
        </authorList>
    </citation>
    <scope>NUCLEOTIDE SEQUENCE</scope>
    <source>
        <strain evidence="3">SPMC142</strain>
    </source>
</reference>
<dbReference type="GO" id="GO:0015031">
    <property type="term" value="P:protein transport"/>
    <property type="evidence" value="ECO:0007669"/>
    <property type="project" value="UniProtKB-KW"/>
</dbReference>
<dbReference type="InterPro" id="IPR004217">
    <property type="entry name" value="Tim10-like"/>
</dbReference>
<dbReference type="AlphaFoldDB" id="A0A7S3TKN1"/>
<dbReference type="InterPro" id="IPR035427">
    <property type="entry name" value="Tim10-like_dom_sf"/>
</dbReference>
<dbReference type="GO" id="GO:0005743">
    <property type="term" value="C:mitochondrial inner membrane"/>
    <property type="evidence" value="ECO:0007669"/>
    <property type="project" value="UniProtKB-SubCell"/>
</dbReference>
<comment type="domain">
    <text evidence="1">The twin CX3C motif contains 4 conserved Cys residues that form 2 disulfide bonds in the mitochondrial intermembrane space.</text>
</comment>
<keyword evidence="1" id="KW-1015">Disulfide bond</keyword>
<dbReference type="Pfam" id="PF02953">
    <property type="entry name" value="zf-Tim10_DDP"/>
    <property type="match status" value="1"/>
</dbReference>
<comment type="function">
    <text evidence="1">Mitochondrial intermembrane chaperone that participates in the import and insertion of some multi-pass transmembrane proteins into the mitochondrial inner membrane. Also required for the transfer of beta-barrel precursors from the TOM complex to the sorting and assembly machinery (SAM complex) of the outer membrane. Acts as a chaperone-like protein that protects the hydrophobic precursors from aggregation and guide them through the mitochondrial intermembrane space.</text>
</comment>
<dbReference type="SUPFAM" id="SSF144122">
    <property type="entry name" value="Tim10-like"/>
    <property type="match status" value="1"/>
</dbReference>
<comment type="subcellular location">
    <subcellularLocation>
        <location evidence="1">Mitochondrion inner membrane</location>
        <topology evidence="1">Peripheral membrane protein</topology>
        <orientation evidence="1">Intermembrane side</orientation>
    </subcellularLocation>
</comment>
<evidence type="ECO:0000313" key="3">
    <source>
        <dbReference type="EMBL" id="CAE0585576.1"/>
    </source>
</evidence>
<feature type="domain" description="Tim10-like" evidence="2">
    <location>
        <begin position="11"/>
        <end position="71"/>
    </location>
</feature>
<comment type="similarity">
    <text evidence="1">Belongs to the small Tim family.</text>
</comment>
<keyword evidence="1" id="KW-0472">Membrane</keyword>
<keyword evidence="1" id="KW-0813">Transport</keyword>
<keyword evidence="1" id="KW-0999">Mitochondrion inner membrane</keyword>